<protein>
    <submittedName>
        <fullName evidence="2">Uncharacterized protein</fullName>
    </submittedName>
</protein>
<feature type="compositionally biased region" description="Basic residues" evidence="1">
    <location>
        <begin position="98"/>
        <end position="115"/>
    </location>
</feature>
<dbReference type="Proteomes" id="UP000299102">
    <property type="component" value="Unassembled WGS sequence"/>
</dbReference>
<feature type="region of interest" description="Disordered" evidence="1">
    <location>
        <begin position="50"/>
        <end position="122"/>
    </location>
</feature>
<proteinExistence type="predicted"/>
<feature type="compositionally biased region" description="Basic and acidic residues" evidence="1">
    <location>
        <begin position="62"/>
        <end position="72"/>
    </location>
</feature>
<organism evidence="2 3">
    <name type="scientific">Eumeta variegata</name>
    <name type="common">Bagworm moth</name>
    <name type="synonym">Eumeta japonica</name>
    <dbReference type="NCBI Taxonomy" id="151549"/>
    <lineage>
        <taxon>Eukaryota</taxon>
        <taxon>Metazoa</taxon>
        <taxon>Ecdysozoa</taxon>
        <taxon>Arthropoda</taxon>
        <taxon>Hexapoda</taxon>
        <taxon>Insecta</taxon>
        <taxon>Pterygota</taxon>
        <taxon>Neoptera</taxon>
        <taxon>Endopterygota</taxon>
        <taxon>Lepidoptera</taxon>
        <taxon>Glossata</taxon>
        <taxon>Ditrysia</taxon>
        <taxon>Tineoidea</taxon>
        <taxon>Psychidae</taxon>
        <taxon>Oiketicinae</taxon>
        <taxon>Eumeta</taxon>
    </lineage>
</organism>
<evidence type="ECO:0000256" key="1">
    <source>
        <dbReference type="SAM" id="MobiDB-lite"/>
    </source>
</evidence>
<evidence type="ECO:0000313" key="2">
    <source>
        <dbReference type="EMBL" id="GBP33347.1"/>
    </source>
</evidence>
<sequence length="200" mass="22264">MHDLKAKCNAKRNASRPTLFCEKENRLKAILLVAVIHIFYLLVRTHPSHWRNGERATSGTTERGDRHAEDKRHSRGTPPASESSPTDDGDGCTGTGKRSLRRRHGQRVQQRRAAVRSRLAGGIIPSNKNDGTIPQELYGWCAELLHSPKQNDLLAEADQQDASSEEEARGCARRRDKLVAVLALVHFAQASPLRASNKHL</sequence>
<dbReference type="EMBL" id="BGZK01000272">
    <property type="protein sequence ID" value="GBP33347.1"/>
    <property type="molecule type" value="Genomic_DNA"/>
</dbReference>
<dbReference type="AlphaFoldDB" id="A0A4C1V4Z6"/>
<reference evidence="2 3" key="1">
    <citation type="journal article" date="2019" name="Commun. Biol.">
        <title>The bagworm genome reveals a unique fibroin gene that provides high tensile strength.</title>
        <authorList>
            <person name="Kono N."/>
            <person name="Nakamura H."/>
            <person name="Ohtoshi R."/>
            <person name="Tomita M."/>
            <person name="Numata K."/>
            <person name="Arakawa K."/>
        </authorList>
    </citation>
    <scope>NUCLEOTIDE SEQUENCE [LARGE SCALE GENOMIC DNA]</scope>
</reference>
<name>A0A4C1V4Z6_EUMVA</name>
<evidence type="ECO:0000313" key="3">
    <source>
        <dbReference type="Proteomes" id="UP000299102"/>
    </source>
</evidence>
<accession>A0A4C1V4Z6</accession>
<comment type="caution">
    <text evidence="2">The sequence shown here is derived from an EMBL/GenBank/DDBJ whole genome shotgun (WGS) entry which is preliminary data.</text>
</comment>
<keyword evidence="3" id="KW-1185">Reference proteome</keyword>
<gene>
    <name evidence="2" type="ORF">EVAR_30937_1</name>
</gene>